<dbReference type="InterPro" id="IPR019734">
    <property type="entry name" value="TPR_rpt"/>
</dbReference>
<dbReference type="SUPFAM" id="SSF48452">
    <property type="entry name" value="TPR-like"/>
    <property type="match status" value="1"/>
</dbReference>
<dbReference type="Pfam" id="PF00515">
    <property type="entry name" value="TPR_1"/>
    <property type="match status" value="1"/>
</dbReference>
<evidence type="ECO:0000313" key="1">
    <source>
        <dbReference type="EMBL" id="GAI30259.1"/>
    </source>
</evidence>
<dbReference type="Gene3D" id="1.25.40.10">
    <property type="entry name" value="Tetratricopeptide repeat domain"/>
    <property type="match status" value="1"/>
</dbReference>
<dbReference type="AlphaFoldDB" id="X1PH84"/>
<name>X1PH84_9ZZZZ</name>
<proteinExistence type="predicted"/>
<organism evidence="1">
    <name type="scientific">marine sediment metagenome</name>
    <dbReference type="NCBI Taxonomy" id="412755"/>
    <lineage>
        <taxon>unclassified sequences</taxon>
        <taxon>metagenomes</taxon>
        <taxon>ecological metagenomes</taxon>
    </lineage>
</organism>
<accession>X1PH84</accession>
<dbReference type="SMART" id="SM00028">
    <property type="entry name" value="TPR"/>
    <property type="match status" value="1"/>
</dbReference>
<feature type="non-terminal residue" evidence="1">
    <location>
        <position position="1"/>
    </location>
</feature>
<comment type="caution">
    <text evidence="1">The sequence shown here is derived from an EMBL/GenBank/DDBJ whole genome shotgun (WGS) entry which is preliminary data.</text>
</comment>
<dbReference type="InterPro" id="IPR011990">
    <property type="entry name" value="TPR-like_helical_dom_sf"/>
</dbReference>
<gene>
    <name evidence="1" type="ORF">S06H3_30627</name>
</gene>
<reference evidence="1" key="1">
    <citation type="journal article" date="2014" name="Front. Microbiol.">
        <title>High frequency of phylogenetically diverse reductive dehalogenase-homologous genes in deep subseafloor sedimentary metagenomes.</title>
        <authorList>
            <person name="Kawai M."/>
            <person name="Futagami T."/>
            <person name="Toyoda A."/>
            <person name="Takaki Y."/>
            <person name="Nishi S."/>
            <person name="Hori S."/>
            <person name="Arai W."/>
            <person name="Tsubouchi T."/>
            <person name="Morono Y."/>
            <person name="Uchiyama I."/>
            <person name="Ito T."/>
            <person name="Fujiyama A."/>
            <person name="Inagaki F."/>
            <person name="Takami H."/>
        </authorList>
    </citation>
    <scope>NUCLEOTIDE SEQUENCE</scope>
    <source>
        <strain evidence="1">Expedition CK06-06</strain>
    </source>
</reference>
<sequence>YRKAILLEPDVAWFHFALGEIYRQQNELDLSIESFKKALEIDSSGGWTYNDLGWLSYR</sequence>
<dbReference type="PROSITE" id="PS50005">
    <property type="entry name" value="TPR"/>
    <property type="match status" value="1"/>
</dbReference>
<dbReference type="EMBL" id="BARV01018051">
    <property type="protein sequence ID" value="GAI30259.1"/>
    <property type="molecule type" value="Genomic_DNA"/>
</dbReference>
<protein>
    <submittedName>
        <fullName evidence="1">Uncharacterized protein</fullName>
    </submittedName>
</protein>